<proteinExistence type="predicted"/>
<keyword evidence="2 4" id="KW-0808">Transferase</keyword>
<dbReference type="Gene3D" id="6.10.140.280">
    <property type="match status" value="1"/>
</dbReference>
<comment type="caution">
    <text evidence="4">The sequence shown here is derived from an EMBL/GenBank/DDBJ whole genome shotgun (WGS) entry which is preliminary data.</text>
</comment>
<evidence type="ECO:0000256" key="2">
    <source>
        <dbReference type="ARBA" id="ARBA00022679"/>
    </source>
</evidence>
<dbReference type="Gene3D" id="3.40.50.150">
    <property type="entry name" value="Vaccinia Virus protein VP39"/>
    <property type="match status" value="1"/>
</dbReference>
<dbReference type="CDD" id="cd02440">
    <property type="entry name" value="AdoMet_MTases"/>
    <property type="match status" value="1"/>
</dbReference>
<dbReference type="EMBL" id="JAAAMU010000003">
    <property type="protein sequence ID" value="NBC68474.1"/>
    <property type="molecule type" value="Genomic_DNA"/>
</dbReference>
<name>A0A7X4YN66_9BACL</name>
<dbReference type="PANTHER" id="PTHR43861:SF1">
    <property type="entry name" value="TRANS-ACONITATE 2-METHYLTRANSFERASE"/>
    <property type="match status" value="1"/>
</dbReference>
<dbReference type="Proteomes" id="UP000558113">
    <property type="component" value="Unassembled WGS sequence"/>
</dbReference>
<keyword evidence="1 4" id="KW-0489">Methyltransferase</keyword>
<dbReference type="GO" id="GO:0032259">
    <property type="term" value="P:methylation"/>
    <property type="evidence" value="ECO:0007669"/>
    <property type="project" value="UniProtKB-KW"/>
</dbReference>
<keyword evidence="5" id="KW-1185">Reference proteome</keyword>
<evidence type="ECO:0000256" key="1">
    <source>
        <dbReference type="ARBA" id="ARBA00022603"/>
    </source>
</evidence>
<evidence type="ECO:0000313" key="5">
    <source>
        <dbReference type="Proteomes" id="UP000558113"/>
    </source>
</evidence>
<sequence>MNHVRATFDGAAGGYDEQRRKLIPCFDDFYGTAVALAETSESRPRILDLGAGTGLLSSLLLKKLPEARLTLIDLSDNMLAVAKERFAGRTGIEYVREDYTSYTAEQACDLIVSGLSIHHLTDEGKQAVYRNAYNNLKPGGIFINADQVLGHTPFIDAHYKEDWKRKIEASGLTRAELDAAYERTRIDRMAGLAEQLVWLAQAGFSDVDCVYKSYNFVVLFGRKA</sequence>
<dbReference type="OrthoDB" id="465705at2"/>
<gene>
    <name evidence="4" type="ORF">GT003_05710</name>
</gene>
<evidence type="ECO:0000259" key="3">
    <source>
        <dbReference type="Pfam" id="PF13649"/>
    </source>
</evidence>
<dbReference type="SUPFAM" id="SSF53335">
    <property type="entry name" value="S-adenosyl-L-methionine-dependent methyltransferases"/>
    <property type="match status" value="1"/>
</dbReference>
<reference evidence="4 5" key="1">
    <citation type="submission" date="2020-01" db="EMBL/GenBank/DDBJ databases">
        <title>Paenibacillus soybeanensis sp. nov. isolated from the nodules of soybean (Glycine max(L.) Merr).</title>
        <authorList>
            <person name="Wang H."/>
        </authorList>
    </citation>
    <scope>NUCLEOTIDE SEQUENCE [LARGE SCALE GENOMIC DNA]</scope>
    <source>
        <strain evidence="4 5">DSM 23054</strain>
    </source>
</reference>
<feature type="domain" description="Methyltransferase" evidence="3">
    <location>
        <begin position="46"/>
        <end position="140"/>
    </location>
</feature>
<accession>A0A7X4YN66</accession>
<organism evidence="4 5">
    <name type="scientific">Paenibacillus sacheonensis</name>
    <dbReference type="NCBI Taxonomy" id="742054"/>
    <lineage>
        <taxon>Bacteria</taxon>
        <taxon>Bacillati</taxon>
        <taxon>Bacillota</taxon>
        <taxon>Bacilli</taxon>
        <taxon>Bacillales</taxon>
        <taxon>Paenibacillaceae</taxon>
        <taxon>Paenibacillus</taxon>
    </lineage>
</organism>
<dbReference type="PANTHER" id="PTHR43861">
    <property type="entry name" value="TRANS-ACONITATE 2-METHYLTRANSFERASE-RELATED"/>
    <property type="match status" value="1"/>
</dbReference>
<dbReference type="InterPro" id="IPR029063">
    <property type="entry name" value="SAM-dependent_MTases_sf"/>
</dbReference>
<dbReference type="AlphaFoldDB" id="A0A7X4YN66"/>
<evidence type="ECO:0000313" key="4">
    <source>
        <dbReference type="EMBL" id="NBC68474.1"/>
    </source>
</evidence>
<protein>
    <submittedName>
        <fullName evidence="4">Methyltransferase domain-containing protein</fullName>
    </submittedName>
</protein>
<dbReference type="GO" id="GO:0008168">
    <property type="term" value="F:methyltransferase activity"/>
    <property type="evidence" value="ECO:0007669"/>
    <property type="project" value="UniProtKB-KW"/>
</dbReference>
<dbReference type="InterPro" id="IPR041698">
    <property type="entry name" value="Methyltransf_25"/>
</dbReference>
<dbReference type="Pfam" id="PF13649">
    <property type="entry name" value="Methyltransf_25"/>
    <property type="match status" value="1"/>
</dbReference>